<sequence>MEEPSWSSRHVQRGRPEENRRPASGGGRQESVEGRHPPVERPSPLLRPTSTSSSVCSRHRGDGGGSRPPAHDRSTRSALNCLLSHLLSVSLLLAAERAHSLQGVYKDTDTASCRSRQLEDDPETFITLNFQLESSFTNSLMSCDVSIHRDDEEDTCHGEVDAPSSLHAIRTLEQKHKEAPESRLNININCFCTNTLKRFRCFRNTSVLFSNERRVEVLGGVSVADGGAEAAPYSKSLRIRASSVNQTPILHLLIIPSSSISLQQAEWAQSMGAWRPPEVDPSPTKHLFFLLRLLQQWGTS</sequence>
<feature type="region of interest" description="Disordered" evidence="1">
    <location>
        <begin position="1"/>
        <end position="74"/>
    </location>
</feature>
<organism evidence="2 3">
    <name type="scientific">Larimichthys crocea</name>
    <name type="common">Large yellow croaker</name>
    <name type="synonym">Pseudosciaena crocea</name>
    <dbReference type="NCBI Taxonomy" id="215358"/>
    <lineage>
        <taxon>Eukaryota</taxon>
        <taxon>Metazoa</taxon>
        <taxon>Chordata</taxon>
        <taxon>Craniata</taxon>
        <taxon>Vertebrata</taxon>
        <taxon>Euteleostomi</taxon>
        <taxon>Actinopterygii</taxon>
        <taxon>Neopterygii</taxon>
        <taxon>Teleostei</taxon>
        <taxon>Neoteleostei</taxon>
        <taxon>Acanthomorphata</taxon>
        <taxon>Eupercaria</taxon>
        <taxon>Sciaenidae</taxon>
        <taxon>Larimichthys</taxon>
    </lineage>
</organism>
<gene>
    <name evidence="2" type="ORF">D5F01_LYC24700</name>
</gene>
<evidence type="ECO:0000256" key="1">
    <source>
        <dbReference type="SAM" id="MobiDB-lite"/>
    </source>
</evidence>
<accession>A0A6G0HDX3</accession>
<evidence type="ECO:0000313" key="2">
    <source>
        <dbReference type="EMBL" id="KAE8277379.1"/>
    </source>
</evidence>
<keyword evidence="3" id="KW-1185">Reference proteome</keyword>
<reference evidence="2 3" key="1">
    <citation type="submission" date="2019-07" db="EMBL/GenBank/DDBJ databases">
        <title>Chromosome genome assembly for large yellow croaker.</title>
        <authorList>
            <person name="Xiao S."/>
        </authorList>
    </citation>
    <scope>NUCLEOTIDE SEQUENCE [LARGE SCALE GENOMIC DNA]</scope>
    <source>
        <strain evidence="2">JMULYC20181020</strain>
        <tissue evidence="2">Muscle</tissue>
    </source>
</reference>
<protein>
    <submittedName>
        <fullName evidence="2">Uncharacterized protein</fullName>
    </submittedName>
</protein>
<dbReference type="Proteomes" id="UP000424527">
    <property type="component" value="Unassembled WGS sequence"/>
</dbReference>
<feature type="compositionally biased region" description="Basic and acidic residues" evidence="1">
    <location>
        <begin position="30"/>
        <end position="39"/>
    </location>
</feature>
<feature type="compositionally biased region" description="Low complexity" evidence="1">
    <location>
        <begin position="42"/>
        <end position="54"/>
    </location>
</feature>
<proteinExistence type="predicted"/>
<dbReference type="EMBL" id="REGW02000724">
    <property type="protein sequence ID" value="KAE8277379.1"/>
    <property type="molecule type" value="Genomic_DNA"/>
</dbReference>
<name>A0A6G0HDX3_LARCR</name>
<evidence type="ECO:0000313" key="3">
    <source>
        <dbReference type="Proteomes" id="UP000424527"/>
    </source>
</evidence>
<comment type="caution">
    <text evidence="2">The sequence shown here is derived from an EMBL/GenBank/DDBJ whole genome shotgun (WGS) entry which is preliminary data.</text>
</comment>
<dbReference type="AlphaFoldDB" id="A0A6G0HDX3"/>